<dbReference type="AlphaFoldDB" id="A0A1H3BAJ5"/>
<sequence>MGEHRVQTLLWSQPLGSLAQVMNRIAHDAFSHSLVFFLNGPLKVIDKRSESFRGQGGLSLMEVSRLLGVVQFGSKQGVLEKRCDSHGAYASRYRGDMARSL</sequence>
<evidence type="ECO:0000313" key="1">
    <source>
        <dbReference type="EMBL" id="SDX38972.1"/>
    </source>
</evidence>
<reference evidence="1 2" key="1">
    <citation type="submission" date="2016-10" db="EMBL/GenBank/DDBJ databases">
        <authorList>
            <person name="de Groot N.N."/>
        </authorList>
    </citation>
    <scope>NUCLEOTIDE SEQUENCE [LARGE SCALE GENOMIC DNA]</scope>
    <source>
        <strain evidence="1 2">DSM 19219</strain>
    </source>
</reference>
<organism evidence="1 2">
    <name type="scientific">Aidingimonas halophila</name>
    <dbReference type="NCBI Taxonomy" id="574349"/>
    <lineage>
        <taxon>Bacteria</taxon>
        <taxon>Pseudomonadati</taxon>
        <taxon>Pseudomonadota</taxon>
        <taxon>Gammaproteobacteria</taxon>
        <taxon>Oceanospirillales</taxon>
        <taxon>Halomonadaceae</taxon>
        <taxon>Aidingimonas</taxon>
    </lineage>
</organism>
<name>A0A1H3BAJ5_9GAMM</name>
<dbReference type="STRING" id="574349.SAMN05443545_105169"/>
<protein>
    <submittedName>
        <fullName evidence="1">Uncharacterized protein</fullName>
    </submittedName>
</protein>
<accession>A0A1H3BAJ5</accession>
<gene>
    <name evidence="1" type="ORF">SAMN05443545_105169</name>
</gene>
<dbReference type="EMBL" id="FNNI01000005">
    <property type="protein sequence ID" value="SDX38972.1"/>
    <property type="molecule type" value="Genomic_DNA"/>
</dbReference>
<keyword evidence="2" id="KW-1185">Reference proteome</keyword>
<dbReference type="Proteomes" id="UP000198500">
    <property type="component" value="Unassembled WGS sequence"/>
</dbReference>
<evidence type="ECO:0000313" key="2">
    <source>
        <dbReference type="Proteomes" id="UP000198500"/>
    </source>
</evidence>
<proteinExistence type="predicted"/>